<dbReference type="InterPro" id="IPR036942">
    <property type="entry name" value="Beta-barrel_TonB_sf"/>
</dbReference>
<comment type="subcellular location">
    <subcellularLocation>
        <location evidence="1 8">Cell outer membrane</location>
        <topology evidence="1 8">Multi-pass membrane protein</topology>
    </subcellularLocation>
</comment>
<dbReference type="InterPro" id="IPR012910">
    <property type="entry name" value="Plug_dom"/>
</dbReference>
<keyword evidence="2 8" id="KW-0813">Transport</keyword>
<dbReference type="RefSeq" id="WP_106463568.1">
    <property type="nucleotide sequence ID" value="NZ_PXOQ01000009.1"/>
</dbReference>
<feature type="domain" description="TonB-dependent receptor plug" evidence="10">
    <location>
        <begin position="141"/>
        <end position="219"/>
    </location>
</feature>
<evidence type="ECO:0000256" key="8">
    <source>
        <dbReference type="PROSITE-ProRule" id="PRU01360"/>
    </source>
</evidence>
<dbReference type="Gene3D" id="2.170.130.10">
    <property type="entry name" value="TonB-dependent receptor, plug domain"/>
    <property type="match status" value="1"/>
</dbReference>
<dbReference type="Pfam" id="PF07715">
    <property type="entry name" value="Plug"/>
    <property type="match status" value="1"/>
</dbReference>
<dbReference type="OrthoDB" id="8764943at2"/>
<evidence type="ECO:0000313" key="12">
    <source>
        <dbReference type="EMBL" id="PSG88430.1"/>
    </source>
</evidence>
<evidence type="ECO:0000256" key="9">
    <source>
        <dbReference type="SAM" id="SignalP"/>
    </source>
</evidence>
<keyword evidence="3 8" id="KW-1134">Transmembrane beta strand</keyword>
<evidence type="ECO:0000256" key="3">
    <source>
        <dbReference type="ARBA" id="ARBA00022452"/>
    </source>
</evidence>
<evidence type="ECO:0000256" key="6">
    <source>
        <dbReference type="ARBA" id="ARBA00023136"/>
    </source>
</evidence>
<dbReference type="Gene3D" id="2.60.40.1120">
    <property type="entry name" value="Carboxypeptidase-like, regulatory domain"/>
    <property type="match status" value="1"/>
</dbReference>
<dbReference type="Proteomes" id="UP000238426">
    <property type="component" value="Unassembled WGS sequence"/>
</dbReference>
<dbReference type="Gene3D" id="2.40.170.20">
    <property type="entry name" value="TonB-dependent receptor, beta-barrel domain"/>
    <property type="match status" value="1"/>
</dbReference>
<keyword evidence="7 8" id="KW-0998">Cell outer membrane</keyword>
<reference evidence="12 13" key="1">
    <citation type="submission" date="2018-03" db="EMBL/GenBank/DDBJ databases">
        <title>Mesoflavibacter sp. HG37 and Mesoflavibacter sp. HG96 sp.nov., two marine bacteria isolated from seawater of Western Pacific Ocean.</title>
        <authorList>
            <person name="Cheng H."/>
            <person name="Wu Y.-H."/>
            <person name="Guo L.-L."/>
            <person name="Xu X.-W."/>
        </authorList>
    </citation>
    <scope>NUCLEOTIDE SEQUENCE [LARGE SCALE GENOMIC DNA]</scope>
    <source>
        <strain evidence="12 13">KCTC 32269</strain>
    </source>
</reference>
<dbReference type="InterPro" id="IPR008969">
    <property type="entry name" value="CarboxyPept-like_regulatory"/>
</dbReference>
<dbReference type="PANTHER" id="PTHR30069">
    <property type="entry name" value="TONB-DEPENDENT OUTER MEMBRANE RECEPTOR"/>
    <property type="match status" value="1"/>
</dbReference>
<evidence type="ECO:0000259" key="11">
    <source>
        <dbReference type="Pfam" id="PF14905"/>
    </source>
</evidence>
<comment type="similarity">
    <text evidence="8">Belongs to the TonB-dependent receptor family.</text>
</comment>
<keyword evidence="6 8" id="KW-0472">Membrane</keyword>
<dbReference type="Pfam" id="PF13715">
    <property type="entry name" value="CarbopepD_reg_2"/>
    <property type="match status" value="1"/>
</dbReference>
<dbReference type="SUPFAM" id="SSF49464">
    <property type="entry name" value="Carboxypeptidase regulatory domain-like"/>
    <property type="match status" value="1"/>
</dbReference>
<dbReference type="InterPro" id="IPR037066">
    <property type="entry name" value="Plug_dom_sf"/>
</dbReference>
<dbReference type="PANTHER" id="PTHR30069:SF29">
    <property type="entry name" value="HEMOGLOBIN AND HEMOGLOBIN-HAPTOGLOBIN-BINDING PROTEIN 1-RELATED"/>
    <property type="match status" value="1"/>
</dbReference>
<dbReference type="AlphaFoldDB" id="A0A2T1N978"/>
<evidence type="ECO:0000256" key="2">
    <source>
        <dbReference type="ARBA" id="ARBA00022448"/>
    </source>
</evidence>
<feature type="chain" id="PRO_5015463215" evidence="9">
    <location>
        <begin position="20"/>
        <end position="813"/>
    </location>
</feature>
<feature type="signal peptide" evidence="9">
    <location>
        <begin position="1"/>
        <end position="19"/>
    </location>
</feature>
<comment type="caution">
    <text evidence="12">The sequence shown here is derived from an EMBL/GenBank/DDBJ whole genome shotgun (WGS) entry which is preliminary data.</text>
</comment>
<evidence type="ECO:0000313" key="13">
    <source>
        <dbReference type="Proteomes" id="UP000238426"/>
    </source>
</evidence>
<dbReference type="InterPro" id="IPR041700">
    <property type="entry name" value="OMP_b-brl_3"/>
</dbReference>
<evidence type="ECO:0000256" key="4">
    <source>
        <dbReference type="ARBA" id="ARBA00022692"/>
    </source>
</evidence>
<name>A0A2T1N978_9FLAO</name>
<keyword evidence="5 9" id="KW-0732">Signal</keyword>
<dbReference type="EMBL" id="PXOQ01000009">
    <property type="protein sequence ID" value="PSG88430.1"/>
    <property type="molecule type" value="Genomic_DNA"/>
</dbReference>
<keyword evidence="4 8" id="KW-0812">Transmembrane</keyword>
<dbReference type="InterPro" id="IPR039426">
    <property type="entry name" value="TonB-dep_rcpt-like"/>
</dbReference>
<dbReference type="SUPFAM" id="SSF56935">
    <property type="entry name" value="Porins"/>
    <property type="match status" value="1"/>
</dbReference>
<sequence length="813" mass="91879">MIKTFITVAILLFTAIVSAQTITIKGQILEKDTKTPLEYATIVFTDASDTSKINGGITNENGEYSIDLKSGTYNIRYEYIGFKTVTLNNVVLNESKTLPNQTLSEDFESLEEVSIIAEKTTVEIKLDKKIYNVGKDLAVKGGTVSDVLDNVPSVSVDVEGNVALRGNENVTILINGKPSGLVGLNSTDALRQLPAESIERVEVITSPSARYNSEGTGGILNIILRRSKLQGLNGAINTNVGYNPSAGISGNLNYRTGDVNIFTNSGYSYRESPGNTSADTRYFNQDFDDNGVLIADNPDTFLKERETFDRVRKGINANFGVEWYITDSASLTTSIFYRDNNSNDNNTNVLNLFDSNNVLTNTTTRFDPEFEDDELIQYSVNFTKDFNTSGHKLTFDFQYEDNTEDEDSQVLVNNILQEKVNTFEDATEILLQSDYVLPIGDNHQFEAGFRFDFNNTLTDYQVRFLDEDTNNFELQTNLTNILDFREYLYAAYTQFGSKLGKFSYLLGLRVENTQFTIDQKTSGDFAKKNYTGLFPTVNLSYEFDDTANLTLGYARRLRRPRSRFINPFPSRSSVTNVFLGNPDLDPSYSGQFDLGFLKRLGKFTLNGSTYFSRATDGFEFVSFDSGEVVNVNGQDLPVIQRTPINLATEDRLGFEFTLTYSPSKKWRINGNYNYFQSKTEGITPNGLNLGNTNNSWFARLNNKYTLPYGIDWQTNVFYSGPREDAQTKTEGLLSATLAFSKDLFNEKASLTFNINDVFNSRIRRQFTTTPTFESDSEFQWRERSFNLAFTYRFNQKKKQTRTNNRDDDDGFEG</sequence>
<dbReference type="GO" id="GO:0015344">
    <property type="term" value="F:siderophore uptake transmembrane transporter activity"/>
    <property type="evidence" value="ECO:0007669"/>
    <property type="project" value="TreeGrafter"/>
</dbReference>
<dbReference type="GO" id="GO:0044718">
    <property type="term" value="P:siderophore transmembrane transport"/>
    <property type="evidence" value="ECO:0007669"/>
    <property type="project" value="TreeGrafter"/>
</dbReference>
<dbReference type="Pfam" id="PF14905">
    <property type="entry name" value="OMP_b-brl_3"/>
    <property type="match status" value="1"/>
</dbReference>
<evidence type="ECO:0000259" key="10">
    <source>
        <dbReference type="Pfam" id="PF07715"/>
    </source>
</evidence>
<organism evidence="12 13">
    <name type="scientific">Aurantibacter aestuarii</name>
    <dbReference type="NCBI Taxonomy" id="1266046"/>
    <lineage>
        <taxon>Bacteria</taxon>
        <taxon>Pseudomonadati</taxon>
        <taxon>Bacteroidota</taxon>
        <taxon>Flavobacteriia</taxon>
        <taxon>Flavobacteriales</taxon>
        <taxon>Flavobacteriaceae</taxon>
        <taxon>Aurantibacter</taxon>
    </lineage>
</organism>
<dbReference type="GO" id="GO:0009279">
    <property type="term" value="C:cell outer membrane"/>
    <property type="evidence" value="ECO:0007669"/>
    <property type="project" value="UniProtKB-SubCell"/>
</dbReference>
<gene>
    <name evidence="12" type="ORF">C7H52_09005</name>
</gene>
<evidence type="ECO:0000256" key="7">
    <source>
        <dbReference type="ARBA" id="ARBA00023237"/>
    </source>
</evidence>
<dbReference type="PROSITE" id="PS52016">
    <property type="entry name" value="TONB_DEPENDENT_REC_3"/>
    <property type="match status" value="1"/>
</dbReference>
<evidence type="ECO:0000256" key="5">
    <source>
        <dbReference type="ARBA" id="ARBA00022729"/>
    </source>
</evidence>
<accession>A0A2T1N978</accession>
<keyword evidence="13" id="KW-1185">Reference proteome</keyword>
<proteinExistence type="inferred from homology"/>
<feature type="domain" description="Outer membrane protein beta-barrel" evidence="11">
    <location>
        <begin position="384"/>
        <end position="791"/>
    </location>
</feature>
<protein>
    <submittedName>
        <fullName evidence="12">TonB-dependent receptor</fullName>
    </submittedName>
</protein>
<evidence type="ECO:0000256" key="1">
    <source>
        <dbReference type="ARBA" id="ARBA00004571"/>
    </source>
</evidence>
<keyword evidence="12" id="KW-0675">Receptor</keyword>